<keyword evidence="3" id="KW-1185">Reference proteome</keyword>
<reference evidence="3" key="1">
    <citation type="journal article" date="2019" name="Int. J. Syst. Evol. Microbiol.">
        <title>The Global Catalogue of Microorganisms (GCM) 10K type strain sequencing project: providing services to taxonomists for standard genome sequencing and annotation.</title>
        <authorList>
            <consortium name="The Broad Institute Genomics Platform"/>
            <consortium name="The Broad Institute Genome Sequencing Center for Infectious Disease"/>
            <person name="Wu L."/>
            <person name="Ma J."/>
        </authorList>
    </citation>
    <scope>NUCLEOTIDE SEQUENCE [LARGE SCALE GENOMIC DNA]</scope>
    <source>
        <strain evidence="3">JCM 15592</strain>
    </source>
</reference>
<comment type="caution">
    <text evidence="2">The sequence shown here is derived from an EMBL/GenBank/DDBJ whole genome shotgun (WGS) entry which is preliminary data.</text>
</comment>
<dbReference type="Proteomes" id="UP001499938">
    <property type="component" value="Unassembled WGS sequence"/>
</dbReference>
<keyword evidence="1" id="KW-0472">Membrane</keyword>
<sequence>MNPNLKTFLAIFLFIWGVVGVVLAVVNLQSAPAATSSAVVFGALGMLGFVGGWLLMRRPSY</sequence>
<accession>A0ABP4Y8N4</accession>
<keyword evidence="1" id="KW-0812">Transmembrane</keyword>
<evidence type="ECO:0000256" key="1">
    <source>
        <dbReference type="SAM" id="Phobius"/>
    </source>
</evidence>
<evidence type="ECO:0000313" key="2">
    <source>
        <dbReference type="EMBL" id="GAA1807221.1"/>
    </source>
</evidence>
<feature type="transmembrane region" description="Helical" evidence="1">
    <location>
        <begin position="34"/>
        <end position="56"/>
    </location>
</feature>
<dbReference type="EMBL" id="BAAAPO010000053">
    <property type="protein sequence ID" value="GAA1807221.1"/>
    <property type="molecule type" value="Genomic_DNA"/>
</dbReference>
<keyword evidence="1" id="KW-1133">Transmembrane helix</keyword>
<gene>
    <name evidence="2" type="ORF">GCM10009811_33450</name>
</gene>
<organism evidence="2 3">
    <name type="scientific">Nostocoides veronense</name>
    <dbReference type="NCBI Taxonomy" id="330836"/>
    <lineage>
        <taxon>Bacteria</taxon>
        <taxon>Bacillati</taxon>
        <taxon>Actinomycetota</taxon>
        <taxon>Actinomycetes</taxon>
        <taxon>Micrococcales</taxon>
        <taxon>Intrasporangiaceae</taxon>
        <taxon>Nostocoides</taxon>
    </lineage>
</organism>
<proteinExistence type="predicted"/>
<protein>
    <submittedName>
        <fullName evidence="2">Uncharacterized protein</fullName>
    </submittedName>
</protein>
<dbReference type="RefSeq" id="WP_344088248.1">
    <property type="nucleotide sequence ID" value="NZ_BAAAPO010000053.1"/>
</dbReference>
<evidence type="ECO:0000313" key="3">
    <source>
        <dbReference type="Proteomes" id="UP001499938"/>
    </source>
</evidence>
<name>A0ABP4Y8N4_9MICO</name>